<protein>
    <submittedName>
        <fullName evidence="1">SPT46 protein</fullName>
    </submittedName>
</protein>
<feature type="non-terminal residue" evidence="1">
    <location>
        <position position="1"/>
    </location>
</feature>
<evidence type="ECO:0000313" key="1">
    <source>
        <dbReference type="EMBL" id="NXG80877.1"/>
    </source>
</evidence>
<proteinExistence type="predicted"/>
<dbReference type="InterPro" id="IPR040879">
    <property type="entry name" value="Spt46-like"/>
</dbReference>
<gene>
    <name evidence="1" type="primary">Spata46</name>
    <name evidence="1" type="ORF">BARMAR_R02710</name>
</gene>
<evidence type="ECO:0000313" key="2">
    <source>
        <dbReference type="Proteomes" id="UP000578343"/>
    </source>
</evidence>
<feature type="non-terminal residue" evidence="1">
    <location>
        <position position="68"/>
    </location>
</feature>
<name>A0A7K9EVP0_BARMA</name>
<organism evidence="1 2">
    <name type="scientific">Baryphthengus martii</name>
    <name type="common">Rufous motmot</name>
    <dbReference type="NCBI Taxonomy" id="176943"/>
    <lineage>
        <taxon>Eukaryota</taxon>
        <taxon>Metazoa</taxon>
        <taxon>Chordata</taxon>
        <taxon>Craniata</taxon>
        <taxon>Vertebrata</taxon>
        <taxon>Euteleostomi</taxon>
        <taxon>Archelosauria</taxon>
        <taxon>Archosauria</taxon>
        <taxon>Dinosauria</taxon>
        <taxon>Saurischia</taxon>
        <taxon>Theropoda</taxon>
        <taxon>Coelurosauria</taxon>
        <taxon>Aves</taxon>
        <taxon>Neognathae</taxon>
        <taxon>Neoaves</taxon>
        <taxon>Telluraves</taxon>
        <taxon>Coraciimorphae</taxon>
        <taxon>Coraciiformes</taxon>
        <taxon>Momotidae</taxon>
        <taxon>Baryphthengus</taxon>
    </lineage>
</organism>
<accession>A0A7K9EVP0</accession>
<sequence length="68" mass="7814">SRASIAVQDILTTSQGQPVPQGGYKSKACCRRLFPTLWSIKTHIQNSSWEGYSYKVFYCKLKALWEKE</sequence>
<dbReference type="AlphaFoldDB" id="A0A7K9EVP0"/>
<reference evidence="1 2" key="1">
    <citation type="submission" date="2019-09" db="EMBL/GenBank/DDBJ databases">
        <title>Bird 10,000 Genomes (B10K) Project - Family phase.</title>
        <authorList>
            <person name="Zhang G."/>
        </authorList>
    </citation>
    <scope>NUCLEOTIDE SEQUENCE [LARGE SCALE GENOMIC DNA]</scope>
    <source>
        <strain evidence="1">B10K-DU-001-21</strain>
        <tissue evidence="1">Muscle</tissue>
    </source>
</reference>
<dbReference type="EMBL" id="VWZK01022059">
    <property type="protein sequence ID" value="NXG80877.1"/>
    <property type="molecule type" value="Genomic_DNA"/>
</dbReference>
<comment type="caution">
    <text evidence="1">The sequence shown here is derived from an EMBL/GenBank/DDBJ whole genome shotgun (WGS) entry which is preliminary data.</text>
</comment>
<dbReference type="OrthoDB" id="8898641at2759"/>
<keyword evidence="2" id="KW-1185">Reference proteome</keyword>
<dbReference type="Proteomes" id="UP000578343">
    <property type="component" value="Unassembled WGS sequence"/>
</dbReference>
<dbReference type="Pfam" id="PF17734">
    <property type="entry name" value="Spt46"/>
    <property type="match status" value="1"/>
</dbReference>